<feature type="transmembrane region" description="Helical" evidence="3">
    <location>
        <begin position="732"/>
        <end position="755"/>
    </location>
</feature>
<feature type="region of interest" description="Disordered" evidence="2">
    <location>
        <begin position="950"/>
        <end position="991"/>
    </location>
</feature>
<evidence type="ECO:0000256" key="1">
    <source>
        <dbReference type="SAM" id="Coils"/>
    </source>
</evidence>
<dbReference type="OrthoDB" id="3010248at2759"/>
<keyword evidence="3" id="KW-0472">Membrane</keyword>
<feature type="transmembrane region" description="Helical" evidence="3">
    <location>
        <begin position="861"/>
        <end position="885"/>
    </location>
</feature>
<feature type="signal peptide" evidence="4">
    <location>
        <begin position="1"/>
        <end position="21"/>
    </location>
</feature>
<keyword evidence="3" id="KW-1133">Transmembrane helix</keyword>
<keyword evidence="4" id="KW-0732">Signal</keyword>
<organism evidence="5 6">
    <name type="scientific">Stachybotrys chartarum (strain CBS 109288 / IBT 7711)</name>
    <name type="common">Toxic black mold</name>
    <name type="synonym">Stilbospora chartarum</name>
    <dbReference type="NCBI Taxonomy" id="1280523"/>
    <lineage>
        <taxon>Eukaryota</taxon>
        <taxon>Fungi</taxon>
        <taxon>Dikarya</taxon>
        <taxon>Ascomycota</taxon>
        <taxon>Pezizomycotina</taxon>
        <taxon>Sordariomycetes</taxon>
        <taxon>Hypocreomycetidae</taxon>
        <taxon>Hypocreales</taxon>
        <taxon>Stachybotryaceae</taxon>
        <taxon>Stachybotrys</taxon>
    </lineage>
</organism>
<feature type="transmembrane region" description="Helical" evidence="3">
    <location>
        <begin position="376"/>
        <end position="394"/>
    </location>
</feature>
<gene>
    <name evidence="5" type="ORF">S7711_10638</name>
</gene>
<evidence type="ECO:0000256" key="3">
    <source>
        <dbReference type="SAM" id="Phobius"/>
    </source>
</evidence>
<feature type="region of interest" description="Disordered" evidence="2">
    <location>
        <begin position="418"/>
        <end position="535"/>
    </location>
</feature>
<dbReference type="Proteomes" id="UP000028045">
    <property type="component" value="Unassembled WGS sequence"/>
</dbReference>
<feature type="compositionally biased region" description="Low complexity" evidence="2">
    <location>
        <begin position="509"/>
        <end position="527"/>
    </location>
</feature>
<proteinExistence type="predicted"/>
<name>A0A084AHA6_STACB</name>
<keyword evidence="1" id="KW-0175">Coiled coil</keyword>
<feature type="coiled-coil region" evidence="1">
    <location>
        <begin position="246"/>
        <end position="273"/>
    </location>
</feature>
<feature type="transmembrane region" description="Helical" evidence="3">
    <location>
        <begin position="798"/>
        <end position="819"/>
    </location>
</feature>
<feature type="compositionally biased region" description="Polar residues" evidence="2">
    <location>
        <begin position="426"/>
        <end position="449"/>
    </location>
</feature>
<feature type="transmembrane region" description="Helical" evidence="3">
    <location>
        <begin position="340"/>
        <end position="356"/>
    </location>
</feature>
<feature type="region of interest" description="Disordered" evidence="2">
    <location>
        <begin position="551"/>
        <end position="572"/>
    </location>
</feature>
<feature type="transmembrane region" description="Helical" evidence="3">
    <location>
        <begin position="767"/>
        <end position="786"/>
    </location>
</feature>
<protein>
    <submittedName>
        <fullName evidence="5">Uncharacterized protein</fullName>
    </submittedName>
</protein>
<keyword evidence="3" id="KW-0812">Transmembrane</keyword>
<keyword evidence="6" id="KW-1185">Reference proteome</keyword>
<evidence type="ECO:0000313" key="5">
    <source>
        <dbReference type="EMBL" id="KEY64685.1"/>
    </source>
</evidence>
<dbReference type="AlphaFoldDB" id="A0A084AHA6"/>
<accession>A0A084AHA6</accession>
<evidence type="ECO:0000313" key="6">
    <source>
        <dbReference type="Proteomes" id="UP000028045"/>
    </source>
</evidence>
<reference evidence="5 6" key="1">
    <citation type="journal article" date="2014" name="BMC Genomics">
        <title>Comparative genome sequencing reveals chemotype-specific gene clusters in the toxigenic black mold Stachybotrys.</title>
        <authorList>
            <person name="Semeiks J."/>
            <person name="Borek D."/>
            <person name="Otwinowski Z."/>
            <person name="Grishin N.V."/>
        </authorList>
    </citation>
    <scope>NUCLEOTIDE SEQUENCE [LARGE SCALE GENOMIC DNA]</scope>
    <source>
        <strain evidence="6">CBS 109288 / IBT 7711</strain>
    </source>
</reference>
<feature type="region of interest" description="Disordered" evidence="2">
    <location>
        <begin position="596"/>
        <end position="650"/>
    </location>
</feature>
<dbReference type="HOGENOM" id="CLU_301513_0_0_1"/>
<dbReference type="EMBL" id="KL648731">
    <property type="protein sequence ID" value="KEY64685.1"/>
    <property type="molecule type" value="Genomic_DNA"/>
</dbReference>
<feature type="compositionally biased region" description="Low complexity" evidence="2">
    <location>
        <begin position="953"/>
        <end position="979"/>
    </location>
</feature>
<feature type="chain" id="PRO_5001770787" evidence="4">
    <location>
        <begin position="22"/>
        <end position="991"/>
    </location>
</feature>
<evidence type="ECO:0000256" key="4">
    <source>
        <dbReference type="SAM" id="SignalP"/>
    </source>
</evidence>
<sequence length="991" mass="110889">MSTSRAVQLLLLISAVWPAGASPGFSIEPGIDCSTNTSCSSLHVESWDRLTCMTKISTRQRKEPGFALNYNNEEYFRRLPGGGLANTSEDMMVTMKGCEEFCGTGTFYWDAGPRITTWIVPVVLLLSNIELSPIDKRRFITMIHAIGDPIDSFWSILHKMYVWRRLYAIGLEQCQDGEVNRYSWISLCIGFIAKLMHEWEGWKIWARMWRQRLKRWKQWRALHLRLPWNTREHTAVPTAPQHDASGEAERESVEDAIEQLDEQERDRDNVTDRARVIATVLAGFEEISGAQIKSETYYKMVMKRLGCIGPLSRQSHAAWQEWRHCARVLADARTNEMSRTLLAIFIYVFGVAAALYEDVGGGNTSKPGGRIGSAVFLMWLVPMTLLSNTVGAFTSRRTCLTIMRLFVERCRAAMQKEAEEARHASHQSQPSVTNASNTGDLSEHGSSASPAVVPDGTAVHGPPGAMTRVPTLNIGSPALEAQSPGLLSPPAAPRLHGHNRARSDDYYIPAATRTSRSTSPRASTPSTFLQMEPGALPSRSFGNALAPTQMPARSRARSLHTSRPDPDDIFPSGVALRSVTYRDHSTAPRLPEIAFPPALTTSTDDAEEADIGRGIGQDARNRRQRPSSEVDPAEWDFSRPSGSADGGMSGRTLEPLLPPWEPATPHFQAPNYAGPDANEISDNGRVPLVAGTSWHMYFTWLQPLGGMYTYRPWKLGYRVVSETSHAQYAPSWFLFSLSVFPVLLSATGAFIIIFYAVPIGFSCRHVWVVGVTVAWLGSVAMTTWLHSAKPWGLSDRTLWVLVTIKDGIVGIPSLSLVFFSTTGLFNNCYCWSASMWNLPRGTTPFVPLITSDDYDHHAQVIYSPVVFGCLAAQLAFFAFVIVLWWDGVYVVRWDEERCCREWRHEVSDGGRDISHKDDDLYLLFWFWKSELDAEERDRIRKEADERRRRSSRLSRFSLSHTPAQTPQGGATTRRPTTGASPLYHRIPQSHS</sequence>
<evidence type="ECO:0000256" key="2">
    <source>
        <dbReference type="SAM" id="MobiDB-lite"/>
    </source>
</evidence>